<dbReference type="Pfam" id="PF25788">
    <property type="entry name" value="Ig_Rha78A_N"/>
    <property type="match status" value="1"/>
</dbReference>
<protein>
    <recommendedName>
        <fullName evidence="2">alpha-L-rhamnosidase</fullName>
        <ecNumber evidence="2">3.2.1.40</ecNumber>
    </recommendedName>
</protein>
<accession>A0A402CUQ5</accession>
<dbReference type="Gene3D" id="2.60.120.260">
    <property type="entry name" value="Galactose-binding domain-like"/>
    <property type="match status" value="2"/>
</dbReference>
<dbReference type="PANTHER" id="PTHR33307:SF6">
    <property type="entry name" value="ALPHA-RHAMNOSIDASE (EUROFUNG)-RELATED"/>
    <property type="match status" value="1"/>
</dbReference>
<dbReference type="EMBL" id="AP025739">
    <property type="protein sequence ID" value="BDI29059.1"/>
    <property type="molecule type" value="Genomic_DNA"/>
</dbReference>
<dbReference type="Pfam" id="PF17389">
    <property type="entry name" value="Bac_rhamnosid6H"/>
    <property type="match status" value="1"/>
</dbReference>
<evidence type="ECO:0000256" key="3">
    <source>
        <dbReference type="ARBA" id="ARBA00022801"/>
    </source>
</evidence>
<dbReference type="GO" id="GO:0005975">
    <property type="term" value="P:carbohydrate metabolic process"/>
    <property type="evidence" value="ECO:0007669"/>
    <property type="project" value="InterPro"/>
</dbReference>
<organism evidence="4 5">
    <name type="scientific">Capsulimonas corticalis</name>
    <dbReference type="NCBI Taxonomy" id="2219043"/>
    <lineage>
        <taxon>Bacteria</taxon>
        <taxon>Bacillati</taxon>
        <taxon>Armatimonadota</taxon>
        <taxon>Armatimonadia</taxon>
        <taxon>Capsulimonadales</taxon>
        <taxon>Capsulimonadaceae</taxon>
        <taxon>Capsulimonas</taxon>
    </lineage>
</organism>
<evidence type="ECO:0000256" key="1">
    <source>
        <dbReference type="ARBA" id="ARBA00001445"/>
    </source>
</evidence>
<keyword evidence="3" id="KW-0378">Hydrolase</keyword>
<dbReference type="Gene3D" id="1.50.10.10">
    <property type="match status" value="1"/>
</dbReference>
<dbReference type="InterPro" id="IPR013783">
    <property type="entry name" value="Ig-like_fold"/>
</dbReference>
<dbReference type="Pfam" id="PF17390">
    <property type="entry name" value="Bac_rhamnosid_C"/>
    <property type="match status" value="1"/>
</dbReference>
<dbReference type="GO" id="GO:0030596">
    <property type="term" value="F:alpha-L-rhamnosidase activity"/>
    <property type="evidence" value="ECO:0007669"/>
    <property type="project" value="UniProtKB-EC"/>
</dbReference>
<dbReference type="Gene3D" id="2.60.420.10">
    <property type="entry name" value="Maltose phosphorylase, domain 3"/>
    <property type="match status" value="1"/>
</dbReference>
<dbReference type="InterPro" id="IPR035396">
    <property type="entry name" value="Bac_rhamnosid6H"/>
</dbReference>
<dbReference type="KEGG" id="ccot:CCAX7_11100"/>
<dbReference type="Proteomes" id="UP000287394">
    <property type="component" value="Chromosome"/>
</dbReference>
<sequence length="903" mass="99861">MTQSVLEVSSPARDNTMTTINSLRCEFADSPACVDTFAPRLSWEIASEQRGWAQGAYRIWVASHPRLLKEGKADRWDSGRVESRRTARIAYAGKTLRSGERCFWKVQVWDQSGESETVSETGVWSMGILYSSDWKASWISASTPRDVVVDGRTLPPCAYLRRKFTVDQPIKSATIFATARGLYEMHLNGARLGDSRLSPGWTDYDKRIQYQSYDVTALLRQGGNALGAVLGDGWYSGYLGFDVQRDHYGDRPQLLAQLVIEYADGARELIVTDGNWRAATGPIDYSDFLMGEQYDARKELIGWDRPEFSDASWRSARVQSDSVTAPGHPALVGDSGPPIRVTQELRPIAITQPAPGAYLFDLGQNMVGWARLAVTAPAGTRIQMRFAEMLNPDGTLYTTNLRAAKSTDVYICRGDGVETYEPRFTFHGFRYVEVTGYPGEPSLDTITGCFVGSDAPDAGTFECSDPMVNQLQSNIVWGQRGNFLSIPTDCPQRDERLGWMGDAQIFVRTATYNRDVQTFFNKWIQDVEDAQAADGGYPDVAPRRVDDRNGAPAWGDAGVIVPWTIYHTYGDTDLISKHWASMTRWMDYLTIANPSGLWENERHNDFGDWLSIDADTPKDVLATAYYAYDAALMARMARAIGRREDAATYDALFTHIKNAFHSAYVTPDGKVKGETQTCYVLALRFGLLPENLRPLAAKHLTDDIAAKNGHLSTGFVGVGYLCPVLTETGYNDIAYQLLLNDTFPSWGYSIRQGATTIWERWDGWTKEKGFQDPGMNSFNHYSLGSVGQWLYQTVAGIDTEGAGFERIVIAPRPGPGLTYARATYHGTHGPIASAWDASANGLTMDVSIPANATATVFVPTSDPRTVTEGGRPAADAPGVRFLRHENGRAVYAVGSGTYTFAAR</sequence>
<reference evidence="4 5" key="1">
    <citation type="journal article" date="2019" name="Int. J. Syst. Evol. Microbiol.">
        <title>Capsulimonas corticalis gen. nov., sp. nov., an aerobic capsulated bacterium, of a novel bacterial order, Capsulimonadales ord. nov., of the class Armatimonadia of the phylum Armatimonadetes.</title>
        <authorList>
            <person name="Li J."/>
            <person name="Kudo C."/>
            <person name="Tonouchi A."/>
        </authorList>
    </citation>
    <scope>NUCLEOTIDE SEQUENCE [LARGE SCALE GENOMIC DNA]</scope>
    <source>
        <strain evidence="4 5">AX-7</strain>
    </source>
</reference>
<dbReference type="Pfam" id="PF05592">
    <property type="entry name" value="Bac_rhamnosid"/>
    <property type="match status" value="1"/>
</dbReference>
<dbReference type="PIRSF" id="PIRSF010631">
    <property type="entry name" value="A-rhamnsds"/>
    <property type="match status" value="1"/>
</dbReference>
<dbReference type="SUPFAM" id="SSF48208">
    <property type="entry name" value="Six-hairpin glycosidases"/>
    <property type="match status" value="1"/>
</dbReference>
<dbReference type="InterPro" id="IPR008902">
    <property type="entry name" value="Rhamnosid_concanavalin"/>
</dbReference>
<dbReference type="AlphaFoldDB" id="A0A402CUQ5"/>
<comment type="catalytic activity">
    <reaction evidence="1">
        <text>Hydrolysis of terminal non-reducing alpha-L-rhamnose residues in alpha-L-rhamnosides.</text>
        <dbReference type="EC" id="3.2.1.40"/>
    </reaction>
</comment>
<proteinExistence type="predicted"/>
<keyword evidence="5" id="KW-1185">Reference proteome</keyword>
<evidence type="ECO:0000313" key="4">
    <source>
        <dbReference type="EMBL" id="BDI29059.1"/>
    </source>
</evidence>
<dbReference type="InterPro" id="IPR016007">
    <property type="entry name" value="Alpha_rhamnosid"/>
</dbReference>
<dbReference type="InterPro" id="IPR035398">
    <property type="entry name" value="Bac_rhamnosid_C"/>
</dbReference>
<dbReference type="InterPro" id="IPR013737">
    <property type="entry name" value="Bac_rhamnosid_N"/>
</dbReference>
<evidence type="ECO:0000313" key="5">
    <source>
        <dbReference type="Proteomes" id="UP000287394"/>
    </source>
</evidence>
<name>A0A402CUQ5_9BACT</name>
<evidence type="ECO:0000256" key="2">
    <source>
        <dbReference type="ARBA" id="ARBA00012652"/>
    </source>
</evidence>
<dbReference type="PANTHER" id="PTHR33307">
    <property type="entry name" value="ALPHA-RHAMNOSIDASE (EUROFUNG)"/>
    <property type="match status" value="1"/>
</dbReference>
<gene>
    <name evidence="4" type="ORF">CCAX7_11100</name>
</gene>
<dbReference type="InterPro" id="IPR012341">
    <property type="entry name" value="6hp_glycosidase-like_sf"/>
</dbReference>
<dbReference type="Gene3D" id="2.60.40.10">
    <property type="entry name" value="Immunoglobulins"/>
    <property type="match status" value="1"/>
</dbReference>
<dbReference type="InterPro" id="IPR008928">
    <property type="entry name" value="6-hairpin_glycosidase_sf"/>
</dbReference>
<dbReference type="Pfam" id="PF08531">
    <property type="entry name" value="Bac_rhamnosid_N"/>
    <property type="match status" value="1"/>
</dbReference>
<dbReference type="EC" id="3.2.1.40" evidence="2"/>